<dbReference type="SUPFAM" id="SSF52047">
    <property type="entry name" value="RNI-like"/>
    <property type="match status" value="1"/>
</dbReference>
<dbReference type="InterPro" id="IPR055411">
    <property type="entry name" value="LRR_FXL15/At3g58940/PEG3-like"/>
</dbReference>
<gene>
    <name evidence="3" type="ORF">DCAR_0209247</name>
</gene>
<keyword evidence="4" id="KW-1185">Reference proteome</keyword>
<dbReference type="Gene3D" id="3.80.10.10">
    <property type="entry name" value="Ribonuclease Inhibitor"/>
    <property type="match status" value="1"/>
</dbReference>
<protein>
    <recommendedName>
        <fullName evidence="5">F-box domain-containing protein</fullName>
    </recommendedName>
</protein>
<evidence type="ECO:0000259" key="2">
    <source>
        <dbReference type="Pfam" id="PF24758"/>
    </source>
</evidence>
<proteinExistence type="predicted"/>
<dbReference type="SUPFAM" id="SSF81383">
    <property type="entry name" value="F-box domain"/>
    <property type="match status" value="1"/>
</dbReference>
<dbReference type="AlphaFoldDB" id="A0AAF0WII9"/>
<dbReference type="InterPro" id="IPR032675">
    <property type="entry name" value="LRR_dom_sf"/>
</dbReference>
<evidence type="ECO:0000259" key="1">
    <source>
        <dbReference type="Pfam" id="PF00646"/>
    </source>
</evidence>
<organism evidence="3 4">
    <name type="scientific">Daucus carota subsp. sativus</name>
    <name type="common">Carrot</name>
    <dbReference type="NCBI Taxonomy" id="79200"/>
    <lineage>
        <taxon>Eukaryota</taxon>
        <taxon>Viridiplantae</taxon>
        <taxon>Streptophyta</taxon>
        <taxon>Embryophyta</taxon>
        <taxon>Tracheophyta</taxon>
        <taxon>Spermatophyta</taxon>
        <taxon>Magnoliopsida</taxon>
        <taxon>eudicotyledons</taxon>
        <taxon>Gunneridae</taxon>
        <taxon>Pentapetalae</taxon>
        <taxon>asterids</taxon>
        <taxon>campanulids</taxon>
        <taxon>Apiales</taxon>
        <taxon>Apiaceae</taxon>
        <taxon>Apioideae</taxon>
        <taxon>Scandiceae</taxon>
        <taxon>Daucinae</taxon>
        <taxon>Daucus</taxon>
        <taxon>Daucus sect. Daucus</taxon>
    </lineage>
</organism>
<dbReference type="InterPro" id="IPR001810">
    <property type="entry name" value="F-box_dom"/>
</dbReference>
<evidence type="ECO:0000313" key="3">
    <source>
        <dbReference type="EMBL" id="WOG90006.1"/>
    </source>
</evidence>
<evidence type="ECO:0008006" key="5">
    <source>
        <dbReference type="Google" id="ProtNLM"/>
    </source>
</evidence>
<dbReference type="InterPro" id="IPR053781">
    <property type="entry name" value="F-box_AtFBL13-like"/>
</dbReference>
<feature type="domain" description="F-box/LRR-repeat protein 15/At3g58940/PEG3-like LRR" evidence="2">
    <location>
        <begin position="95"/>
        <end position="227"/>
    </location>
</feature>
<dbReference type="PANTHER" id="PTHR31639">
    <property type="entry name" value="F-BOX PROTEIN-LIKE"/>
    <property type="match status" value="1"/>
</dbReference>
<dbReference type="PANTHER" id="PTHR31639:SF237">
    <property type="entry name" value="F-BOX DOMAIN-CONTAINING PROTEIN"/>
    <property type="match status" value="1"/>
</dbReference>
<dbReference type="InterPro" id="IPR036047">
    <property type="entry name" value="F-box-like_dom_sf"/>
</dbReference>
<feature type="domain" description="F-box" evidence="1">
    <location>
        <begin position="4"/>
        <end position="40"/>
    </location>
</feature>
<dbReference type="EMBL" id="CP093344">
    <property type="protein sequence ID" value="WOG90006.1"/>
    <property type="molecule type" value="Genomic_DNA"/>
</dbReference>
<accession>A0AAF0WII9</accession>
<reference evidence="3" key="1">
    <citation type="journal article" date="2016" name="Nat. Genet.">
        <title>A high-quality carrot genome assembly provides new insights into carotenoid accumulation and asterid genome evolution.</title>
        <authorList>
            <person name="Iorizzo M."/>
            <person name="Ellison S."/>
            <person name="Senalik D."/>
            <person name="Zeng P."/>
            <person name="Satapoomin P."/>
            <person name="Huang J."/>
            <person name="Bowman M."/>
            <person name="Iovene M."/>
            <person name="Sanseverino W."/>
            <person name="Cavagnaro P."/>
            <person name="Yildiz M."/>
            <person name="Macko-Podgorni A."/>
            <person name="Moranska E."/>
            <person name="Grzebelus E."/>
            <person name="Grzebelus D."/>
            <person name="Ashrafi H."/>
            <person name="Zheng Z."/>
            <person name="Cheng S."/>
            <person name="Spooner D."/>
            <person name="Van Deynze A."/>
            <person name="Simon P."/>
        </authorList>
    </citation>
    <scope>NUCLEOTIDE SEQUENCE</scope>
    <source>
        <tissue evidence="3">Leaf</tissue>
    </source>
</reference>
<dbReference type="CDD" id="cd22160">
    <property type="entry name" value="F-box_AtFBL13-like"/>
    <property type="match status" value="1"/>
</dbReference>
<dbReference type="Pfam" id="PF00646">
    <property type="entry name" value="F-box"/>
    <property type="match status" value="1"/>
</dbReference>
<name>A0AAF0WII9_DAUCS</name>
<dbReference type="Pfam" id="PF24758">
    <property type="entry name" value="LRR_At5g56370"/>
    <property type="match status" value="1"/>
</dbReference>
<dbReference type="Proteomes" id="UP000077755">
    <property type="component" value="Chromosome 2"/>
</dbReference>
<sequence>MDMISDLPQSIIDIILTKLPIKDAVRTSVLSSKWRYQWTTMTELVFDEKCLSLCDDKKVAEKEFVDFIMRFLMLHNAPIQKFKLSTSYLKKSTDIDQWLRVISRTDIKEVVLDVYGKEWEWDNPRLSIPRSIFTFRKLTRLTLSAFTVKPPFGFQGYPCLKYLELDGVTIGLEVIEKFISGCPLLEKFKFINIMDKLALTIRAPNLKHLTVAGNFKDLYLEHTPLVAAISIDFCPVVKC</sequence>
<reference evidence="3" key="2">
    <citation type="submission" date="2022-03" db="EMBL/GenBank/DDBJ databases">
        <title>Draft title - Genomic analysis of global carrot germplasm unveils the trajectory of domestication and the origin of high carotenoid orange carrot.</title>
        <authorList>
            <person name="Iorizzo M."/>
            <person name="Ellison S."/>
            <person name="Senalik D."/>
            <person name="Macko-Podgorni A."/>
            <person name="Grzebelus D."/>
            <person name="Bostan H."/>
            <person name="Rolling W."/>
            <person name="Curaba J."/>
            <person name="Simon P."/>
        </authorList>
    </citation>
    <scope>NUCLEOTIDE SEQUENCE</scope>
    <source>
        <tissue evidence="3">Leaf</tissue>
    </source>
</reference>
<evidence type="ECO:0000313" key="4">
    <source>
        <dbReference type="Proteomes" id="UP000077755"/>
    </source>
</evidence>